<organism evidence="1 2">
    <name type="scientific">Linderina macrospora</name>
    <dbReference type="NCBI Taxonomy" id="4868"/>
    <lineage>
        <taxon>Eukaryota</taxon>
        <taxon>Fungi</taxon>
        <taxon>Fungi incertae sedis</taxon>
        <taxon>Zoopagomycota</taxon>
        <taxon>Kickxellomycotina</taxon>
        <taxon>Kickxellomycetes</taxon>
        <taxon>Kickxellales</taxon>
        <taxon>Kickxellaceae</taxon>
        <taxon>Linderina</taxon>
    </lineage>
</organism>
<proteinExistence type="predicted"/>
<dbReference type="Proteomes" id="UP001150603">
    <property type="component" value="Unassembled WGS sequence"/>
</dbReference>
<keyword evidence="2" id="KW-1185">Reference proteome</keyword>
<accession>A0ACC1J103</accession>
<reference evidence="1" key="1">
    <citation type="submission" date="2022-07" db="EMBL/GenBank/DDBJ databases">
        <title>Phylogenomic reconstructions and comparative analyses of Kickxellomycotina fungi.</title>
        <authorList>
            <person name="Reynolds N.K."/>
            <person name="Stajich J.E."/>
            <person name="Barry K."/>
            <person name="Grigoriev I.V."/>
            <person name="Crous P."/>
            <person name="Smith M.E."/>
        </authorList>
    </citation>
    <scope>NUCLEOTIDE SEQUENCE</scope>
    <source>
        <strain evidence="1">NRRL 5244</strain>
    </source>
</reference>
<name>A0ACC1J103_9FUNG</name>
<feature type="non-terminal residue" evidence="1">
    <location>
        <position position="113"/>
    </location>
</feature>
<dbReference type="EMBL" id="JANBPW010005115">
    <property type="protein sequence ID" value="KAJ1933329.1"/>
    <property type="molecule type" value="Genomic_DNA"/>
</dbReference>
<gene>
    <name evidence="1" type="ORF">FBU59_006062</name>
</gene>
<evidence type="ECO:0000313" key="2">
    <source>
        <dbReference type="Proteomes" id="UP001150603"/>
    </source>
</evidence>
<sequence length="113" mass="12798">MSTKDMPVDEWTFSKTLGKEEAKRQLEDHWNTFVTKSHLQALAEAGINWIRIPIGYWAFNLTAEEPFVDGQIPYVERILGWARETGLKVELDLHGAPGSQNGYDNSGHRGTPE</sequence>
<protein>
    <submittedName>
        <fullName evidence="1">Uncharacterized protein</fullName>
    </submittedName>
</protein>
<evidence type="ECO:0000313" key="1">
    <source>
        <dbReference type="EMBL" id="KAJ1933329.1"/>
    </source>
</evidence>
<comment type="caution">
    <text evidence="1">The sequence shown here is derived from an EMBL/GenBank/DDBJ whole genome shotgun (WGS) entry which is preliminary data.</text>
</comment>